<dbReference type="Proteomes" id="UP000007259">
    <property type="component" value="Chromosome 8"/>
</dbReference>
<dbReference type="KEGG" id="lmi:LMXM_08_0860"/>
<feature type="region of interest" description="Disordered" evidence="1">
    <location>
        <begin position="1"/>
        <end position="27"/>
    </location>
</feature>
<name>E9AMG0_LEIMU</name>
<dbReference type="RefSeq" id="XP_003872641.1">
    <property type="nucleotide sequence ID" value="XM_003872592.1"/>
</dbReference>
<organism evidence="2 3">
    <name type="scientific">Leishmania mexicana (strain MHOM/GT/2001/U1103)</name>
    <dbReference type="NCBI Taxonomy" id="929439"/>
    <lineage>
        <taxon>Eukaryota</taxon>
        <taxon>Discoba</taxon>
        <taxon>Euglenozoa</taxon>
        <taxon>Kinetoplastea</taxon>
        <taxon>Metakinetoplastina</taxon>
        <taxon>Trypanosomatida</taxon>
        <taxon>Trypanosomatidae</taxon>
        <taxon>Leishmaniinae</taxon>
        <taxon>Leishmania</taxon>
    </lineage>
</organism>
<protein>
    <submittedName>
        <fullName evidence="2">Uncharacterized protein</fullName>
    </submittedName>
</protein>
<evidence type="ECO:0000313" key="2">
    <source>
        <dbReference type="EMBL" id="CBZ24115.1"/>
    </source>
</evidence>
<reference evidence="2 3" key="1">
    <citation type="journal article" date="2011" name="Genome Res.">
        <title>Chromosome and gene copy number variation allow major structural change between species and strains of Leishmania.</title>
        <authorList>
            <person name="Rogers M.B."/>
            <person name="Hilley J.D."/>
            <person name="Dickens N.J."/>
            <person name="Wilkes J."/>
            <person name="Bates P.A."/>
            <person name="Depledge D.P."/>
            <person name="Harris D."/>
            <person name="Her Y."/>
            <person name="Herzyk P."/>
            <person name="Imamura H."/>
            <person name="Otto T.D."/>
            <person name="Sanders M."/>
            <person name="Seeger K."/>
            <person name="Dujardin J.C."/>
            <person name="Berriman M."/>
            <person name="Smith D.F."/>
            <person name="Hertz-Fowler C."/>
            <person name="Mottram J.C."/>
        </authorList>
    </citation>
    <scope>NUCLEOTIDE SEQUENCE [LARGE SCALE GENOMIC DNA]</scope>
    <source>
        <strain evidence="2 3">MHOM/GT/2001/U1103</strain>
    </source>
</reference>
<dbReference type="OrthoDB" id="273637at2759"/>
<evidence type="ECO:0000256" key="1">
    <source>
        <dbReference type="SAM" id="MobiDB-lite"/>
    </source>
</evidence>
<proteinExistence type="predicted"/>
<keyword evidence="3" id="KW-1185">Reference proteome</keyword>
<feature type="compositionally biased region" description="Basic and acidic residues" evidence="1">
    <location>
        <begin position="171"/>
        <end position="185"/>
    </location>
</feature>
<sequence>MPGDRRRASRTNDALVAHRPDDSASPVERRIKVDPQTHTKSLYQRGPDGSEMYAYYYNSNDDPTFQERYNRHNNGNAFVQSAHFTYVSHGGGEGRNHSAVKERQRPVVVEEREGEDEHVARTDSGSNANVYGKHRDKEKHRSSKQDPIVEEPDGDDDYSDANSRAYHRSGKKDERGSHPDAPEFWRDPWGMESIMAEMMQPPLGFEDPFPFTSRRAQVQGRQKSPSASHQSKWQLSPYTRGGVMGGPFTGDFFGTGGPESPFRMMEAMQYHMHRQRAAMFGGVDPFARFI</sequence>
<feature type="compositionally biased region" description="Basic and acidic residues" evidence="1">
    <location>
        <begin position="92"/>
        <end position="121"/>
    </location>
</feature>
<feature type="compositionally biased region" description="Basic residues" evidence="1">
    <location>
        <begin position="132"/>
        <end position="142"/>
    </location>
</feature>
<gene>
    <name evidence="2" type="ORF">LMXM_08_0860</name>
</gene>
<dbReference type="AlphaFoldDB" id="E9AMG0"/>
<feature type="compositionally biased region" description="Basic and acidic residues" evidence="1">
    <location>
        <begin position="16"/>
        <end position="27"/>
    </location>
</feature>
<evidence type="ECO:0000313" key="3">
    <source>
        <dbReference type="Proteomes" id="UP000007259"/>
    </source>
</evidence>
<dbReference type="GeneID" id="13447315"/>
<feature type="region of interest" description="Disordered" evidence="1">
    <location>
        <begin position="88"/>
        <end position="185"/>
    </location>
</feature>
<feature type="compositionally biased region" description="Acidic residues" evidence="1">
    <location>
        <begin position="148"/>
        <end position="159"/>
    </location>
</feature>
<dbReference type="VEuPathDB" id="TriTrypDB:LmxM.08.0860"/>
<accession>E9AMG0</accession>
<dbReference type="OMA" id="ESPFRMM"/>
<dbReference type="EMBL" id="FR799561">
    <property type="protein sequence ID" value="CBZ24115.1"/>
    <property type="molecule type" value="Genomic_DNA"/>
</dbReference>
<dbReference type="PhylomeDB" id="E9AMG0"/>